<dbReference type="PANTHER" id="PTHR46913">
    <property type="entry name" value="RING-H2 FINGER PROTEIN ATL16"/>
    <property type="match status" value="1"/>
</dbReference>
<evidence type="ECO:0000256" key="11">
    <source>
        <dbReference type="ARBA" id="ARBA00022989"/>
    </source>
</evidence>
<dbReference type="EMBL" id="OZ021742">
    <property type="protein sequence ID" value="CAK9328198.1"/>
    <property type="molecule type" value="Genomic_DNA"/>
</dbReference>
<organism evidence="18 19">
    <name type="scientific">Citrullus colocynthis</name>
    <name type="common">colocynth</name>
    <dbReference type="NCBI Taxonomy" id="252529"/>
    <lineage>
        <taxon>Eukaryota</taxon>
        <taxon>Viridiplantae</taxon>
        <taxon>Streptophyta</taxon>
        <taxon>Embryophyta</taxon>
        <taxon>Tracheophyta</taxon>
        <taxon>Spermatophyta</taxon>
        <taxon>Magnoliopsida</taxon>
        <taxon>eudicotyledons</taxon>
        <taxon>Gunneridae</taxon>
        <taxon>Pentapetalae</taxon>
        <taxon>rosids</taxon>
        <taxon>fabids</taxon>
        <taxon>Cucurbitales</taxon>
        <taxon>Cucurbitaceae</taxon>
        <taxon>Benincaseae</taxon>
        <taxon>Citrullus</taxon>
    </lineage>
</organism>
<evidence type="ECO:0000256" key="2">
    <source>
        <dbReference type="ARBA" id="ARBA00004167"/>
    </source>
</evidence>
<sequence>MSDSSSTSFAQPTPHPAKSSLPMLYYGLVVIGTAAIVLVLYNFIIIKWCSDNRHRRASPALAGSYAEMMNSSRSFQSSLCSFKFKKGFTAAAASEENGNGNECAVCLSAFEDGEEVKKLPRCTHMFHASCIDMWLYSHSDCPLCRAPVVAPGLSQHQTTTEQQENSGHGLLDSGELV</sequence>
<dbReference type="SUPFAM" id="SSF57850">
    <property type="entry name" value="RING/U-box"/>
    <property type="match status" value="1"/>
</dbReference>
<keyword evidence="10" id="KW-0862">Zinc</keyword>
<comment type="subcellular location">
    <subcellularLocation>
        <location evidence="2">Membrane</location>
        <topology evidence="2">Single-pass membrane protein</topology>
    </subcellularLocation>
</comment>
<keyword evidence="19" id="KW-1185">Reference proteome</keyword>
<reference evidence="18 19" key="1">
    <citation type="submission" date="2024-03" db="EMBL/GenBank/DDBJ databases">
        <authorList>
            <person name="Gkanogiannis A."/>
            <person name="Becerra Lopez-Lavalle L."/>
        </authorList>
    </citation>
    <scope>NUCLEOTIDE SEQUENCE [LARGE SCALE GENOMIC DNA]</scope>
</reference>
<proteinExistence type="inferred from homology"/>
<keyword evidence="11 16" id="KW-1133">Transmembrane helix</keyword>
<evidence type="ECO:0000256" key="10">
    <source>
        <dbReference type="ARBA" id="ARBA00022833"/>
    </source>
</evidence>
<dbReference type="PANTHER" id="PTHR46913:SF1">
    <property type="entry name" value="RING-H2 FINGER PROTEIN ATL16"/>
    <property type="match status" value="1"/>
</dbReference>
<evidence type="ECO:0000256" key="3">
    <source>
        <dbReference type="ARBA" id="ARBA00004906"/>
    </source>
</evidence>
<gene>
    <name evidence="18" type="ORF">CITCOLO1_LOCUS20603</name>
</gene>
<evidence type="ECO:0000256" key="16">
    <source>
        <dbReference type="SAM" id="Phobius"/>
    </source>
</evidence>
<evidence type="ECO:0000256" key="5">
    <source>
        <dbReference type="ARBA" id="ARBA00022679"/>
    </source>
</evidence>
<dbReference type="EC" id="2.3.2.27" evidence="4"/>
<evidence type="ECO:0000256" key="6">
    <source>
        <dbReference type="ARBA" id="ARBA00022692"/>
    </source>
</evidence>
<dbReference type="CDD" id="cd16461">
    <property type="entry name" value="RING-H2_EL5-like"/>
    <property type="match status" value="1"/>
</dbReference>
<dbReference type="PROSITE" id="PS50089">
    <property type="entry name" value="ZF_RING_2"/>
    <property type="match status" value="1"/>
</dbReference>
<evidence type="ECO:0000256" key="14">
    <source>
        <dbReference type="PROSITE-ProRule" id="PRU00175"/>
    </source>
</evidence>
<dbReference type="SMART" id="SM00184">
    <property type="entry name" value="RING"/>
    <property type="match status" value="1"/>
</dbReference>
<keyword evidence="6 16" id="KW-0812">Transmembrane</keyword>
<comment type="catalytic activity">
    <reaction evidence="1">
        <text>S-ubiquitinyl-[E2 ubiquitin-conjugating enzyme]-L-cysteine + [acceptor protein]-L-lysine = [E2 ubiquitin-conjugating enzyme]-L-cysteine + N(6)-ubiquitinyl-[acceptor protein]-L-lysine.</text>
        <dbReference type="EC" id="2.3.2.27"/>
    </reaction>
</comment>
<evidence type="ECO:0000256" key="8">
    <source>
        <dbReference type="ARBA" id="ARBA00022771"/>
    </source>
</evidence>
<dbReference type="Pfam" id="PF13639">
    <property type="entry name" value="zf-RING_2"/>
    <property type="match status" value="1"/>
</dbReference>
<feature type="domain" description="RING-type" evidence="17">
    <location>
        <begin position="103"/>
        <end position="145"/>
    </location>
</feature>
<comment type="similarity">
    <text evidence="13">Belongs to the RING-type zinc finger family. ATL subfamily.</text>
</comment>
<feature type="region of interest" description="Disordered" evidence="15">
    <location>
        <begin position="155"/>
        <end position="177"/>
    </location>
</feature>
<feature type="transmembrane region" description="Helical" evidence="16">
    <location>
        <begin position="23"/>
        <end position="46"/>
    </location>
</feature>
<name>A0ABP0Z608_9ROSI</name>
<keyword evidence="12 16" id="KW-0472">Membrane</keyword>
<dbReference type="InterPro" id="IPR013083">
    <property type="entry name" value="Znf_RING/FYVE/PHD"/>
</dbReference>
<evidence type="ECO:0000259" key="17">
    <source>
        <dbReference type="PROSITE" id="PS50089"/>
    </source>
</evidence>
<keyword evidence="5" id="KW-0808">Transferase</keyword>
<accession>A0ABP0Z608</accession>
<evidence type="ECO:0000256" key="4">
    <source>
        <dbReference type="ARBA" id="ARBA00012483"/>
    </source>
</evidence>
<dbReference type="Proteomes" id="UP001642487">
    <property type="component" value="Chromosome 8"/>
</dbReference>
<dbReference type="InterPro" id="IPR044600">
    <property type="entry name" value="ATL1/ATL16-like"/>
</dbReference>
<evidence type="ECO:0000256" key="12">
    <source>
        <dbReference type="ARBA" id="ARBA00023136"/>
    </source>
</evidence>
<dbReference type="InterPro" id="IPR001841">
    <property type="entry name" value="Znf_RING"/>
</dbReference>
<evidence type="ECO:0000256" key="15">
    <source>
        <dbReference type="SAM" id="MobiDB-lite"/>
    </source>
</evidence>
<evidence type="ECO:0000256" key="7">
    <source>
        <dbReference type="ARBA" id="ARBA00022723"/>
    </source>
</evidence>
<evidence type="ECO:0000256" key="1">
    <source>
        <dbReference type="ARBA" id="ARBA00000900"/>
    </source>
</evidence>
<evidence type="ECO:0000313" key="18">
    <source>
        <dbReference type="EMBL" id="CAK9328198.1"/>
    </source>
</evidence>
<keyword evidence="9" id="KW-0833">Ubl conjugation pathway</keyword>
<keyword evidence="8 14" id="KW-0863">Zinc-finger</keyword>
<evidence type="ECO:0000313" key="19">
    <source>
        <dbReference type="Proteomes" id="UP001642487"/>
    </source>
</evidence>
<evidence type="ECO:0000256" key="13">
    <source>
        <dbReference type="ARBA" id="ARBA00024209"/>
    </source>
</evidence>
<dbReference type="Gene3D" id="3.30.40.10">
    <property type="entry name" value="Zinc/RING finger domain, C3HC4 (zinc finger)"/>
    <property type="match status" value="1"/>
</dbReference>
<feature type="compositionally biased region" description="Polar residues" evidence="15">
    <location>
        <begin position="155"/>
        <end position="166"/>
    </location>
</feature>
<comment type="pathway">
    <text evidence="3">Protein modification; protein ubiquitination.</text>
</comment>
<protein>
    <recommendedName>
        <fullName evidence="4">RING-type E3 ubiquitin transferase</fullName>
        <ecNumber evidence="4">2.3.2.27</ecNumber>
    </recommendedName>
</protein>
<evidence type="ECO:0000256" key="9">
    <source>
        <dbReference type="ARBA" id="ARBA00022786"/>
    </source>
</evidence>
<keyword evidence="7" id="KW-0479">Metal-binding</keyword>